<evidence type="ECO:0000259" key="4">
    <source>
        <dbReference type="PROSITE" id="PS01124"/>
    </source>
</evidence>
<dbReference type="PANTHER" id="PTHR46796:SF6">
    <property type="entry name" value="ARAC SUBFAMILY"/>
    <property type="match status" value="1"/>
</dbReference>
<accession>A0AAU2VF12</accession>
<feature type="domain" description="HTH araC/xylS-type" evidence="4">
    <location>
        <begin position="217"/>
        <end position="318"/>
    </location>
</feature>
<dbReference type="EMBL" id="CP108318">
    <property type="protein sequence ID" value="WTW65937.1"/>
    <property type="molecule type" value="Genomic_DNA"/>
</dbReference>
<keyword evidence="1" id="KW-0805">Transcription regulation</keyword>
<dbReference type="SUPFAM" id="SSF46689">
    <property type="entry name" value="Homeodomain-like"/>
    <property type="match status" value="1"/>
</dbReference>
<dbReference type="InterPro" id="IPR009057">
    <property type="entry name" value="Homeodomain-like_sf"/>
</dbReference>
<evidence type="ECO:0000313" key="5">
    <source>
        <dbReference type="EMBL" id="WTW65937.1"/>
    </source>
</evidence>
<dbReference type="GO" id="GO:0003700">
    <property type="term" value="F:DNA-binding transcription factor activity"/>
    <property type="evidence" value="ECO:0007669"/>
    <property type="project" value="InterPro"/>
</dbReference>
<dbReference type="InterPro" id="IPR035418">
    <property type="entry name" value="AraC-bd_2"/>
</dbReference>
<dbReference type="InterPro" id="IPR018060">
    <property type="entry name" value="HTH_AraC"/>
</dbReference>
<dbReference type="SMART" id="SM00342">
    <property type="entry name" value="HTH_ARAC"/>
    <property type="match status" value="1"/>
</dbReference>
<gene>
    <name evidence="5" type="ORF">OG549_37830</name>
</gene>
<keyword evidence="2" id="KW-0238">DNA-binding</keyword>
<keyword evidence="3" id="KW-0804">Transcription</keyword>
<dbReference type="Gene3D" id="1.10.10.60">
    <property type="entry name" value="Homeodomain-like"/>
    <property type="match status" value="1"/>
</dbReference>
<dbReference type="Pfam" id="PF12833">
    <property type="entry name" value="HTH_18"/>
    <property type="match status" value="1"/>
</dbReference>
<evidence type="ECO:0000256" key="2">
    <source>
        <dbReference type="ARBA" id="ARBA00023125"/>
    </source>
</evidence>
<name>A0AAU2VF12_9ACTN</name>
<dbReference type="PANTHER" id="PTHR46796">
    <property type="entry name" value="HTH-TYPE TRANSCRIPTIONAL ACTIVATOR RHAS-RELATED"/>
    <property type="match status" value="1"/>
</dbReference>
<dbReference type="Pfam" id="PF14525">
    <property type="entry name" value="AraC_binding_2"/>
    <property type="match status" value="1"/>
</dbReference>
<dbReference type="InterPro" id="IPR050204">
    <property type="entry name" value="AraC_XylS_family_regulators"/>
</dbReference>
<proteinExistence type="predicted"/>
<evidence type="ECO:0000256" key="3">
    <source>
        <dbReference type="ARBA" id="ARBA00023163"/>
    </source>
</evidence>
<dbReference type="GO" id="GO:0043565">
    <property type="term" value="F:sequence-specific DNA binding"/>
    <property type="evidence" value="ECO:0007669"/>
    <property type="project" value="InterPro"/>
</dbReference>
<protein>
    <submittedName>
        <fullName evidence="5">Helix-turn-helix domain-containing protein</fullName>
    </submittedName>
</protein>
<dbReference type="PROSITE" id="PS01124">
    <property type="entry name" value="HTH_ARAC_FAMILY_2"/>
    <property type="match status" value="1"/>
</dbReference>
<evidence type="ECO:0000256" key="1">
    <source>
        <dbReference type="ARBA" id="ARBA00023015"/>
    </source>
</evidence>
<sequence>MVEVTVFRTDGLPEPDRFDAWCAMVDRALVVTRLATDHSRAFHGVAHQVSLGHVRVSVLEYSGIRSRRSPALVRACDPELLQLGVTRSGRQSLAQGRGAASTGGAELLLSDTSQPYEAEVAPDGAHARSLLVQVPRNSLTVPRAKVSALIARPLSAADGLGALLVQTLARAEADAAHYRPQDTHRLGAVAAQLVDAFLAHHLDLADPPESRPQALLTSIHAFIDRHLADPGLSPAPIAAAHHISVRYLHRLFASEGTTVGSTVRGRRLERCRLELADPRLLARPVRAIGARWGYTNPADFNRAFRAAYGMPPGEYRRRAFPSSVR</sequence>
<organism evidence="5">
    <name type="scientific">Streptomyces sp. NBC_00003</name>
    <dbReference type="NCBI Taxonomy" id="2903608"/>
    <lineage>
        <taxon>Bacteria</taxon>
        <taxon>Bacillati</taxon>
        <taxon>Actinomycetota</taxon>
        <taxon>Actinomycetes</taxon>
        <taxon>Kitasatosporales</taxon>
        <taxon>Streptomycetaceae</taxon>
        <taxon>Streptomyces</taxon>
    </lineage>
</organism>
<dbReference type="AlphaFoldDB" id="A0AAU2VF12"/>
<reference evidence="5" key="1">
    <citation type="submission" date="2022-10" db="EMBL/GenBank/DDBJ databases">
        <title>The complete genomes of actinobacterial strains from the NBC collection.</title>
        <authorList>
            <person name="Joergensen T.S."/>
            <person name="Alvarez Arevalo M."/>
            <person name="Sterndorff E.B."/>
            <person name="Faurdal D."/>
            <person name="Vuksanovic O."/>
            <person name="Mourched A.-S."/>
            <person name="Charusanti P."/>
            <person name="Shaw S."/>
            <person name="Blin K."/>
            <person name="Weber T."/>
        </authorList>
    </citation>
    <scope>NUCLEOTIDE SEQUENCE</scope>
    <source>
        <strain evidence="5">NBC_00003</strain>
    </source>
</reference>